<dbReference type="EMBL" id="GGEC01063972">
    <property type="protein sequence ID" value="MBX44456.1"/>
    <property type="molecule type" value="Transcribed_RNA"/>
</dbReference>
<protein>
    <submittedName>
        <fullName evidence="1">Uncharacterized protein</fullName>
    </submittedName>
</protein>
<reference evidence="1" key="1">
    <citation type="submission" date="2018-02" db="EMBL/GenBank/DDBJ databases">
        <title>Rhizophora mucronata_Transcriptome.</title>
        <authorList>
            <person name="Meera S.P."/>
            <person name="Sreeshan A."/>
            <person name="Augustine A."/>
        </authorList>
    </citation>
    <scope>NUCLEOTIDE SEQUENCE</scope>
    <source>
        <tissue evidence="1">Leaf</tissue>
    </source>
</reference>
<evidence type="ECO:0000313" key="1">
    <source>
        <dbReference type="EMBL" id="MBX44456.1"/>
    </source>
</evidence>
<organism evidence="1">
    <name type="scientific">Rhizophora mucronata</name>
    <name type="common">Asiatic mangrove</name>
    <dbReference type="NCBI Taxonomy" id="61149"/>
    <lineage>
        <taxon>Eukaryota</taxon>
        <taxon>Viridiplantae</taxon>
        <taxon>Streptophyta</taxon>
        <taxon>Embryophyta</taxon>
        <taxon>Tracheophyta</taxon>
        <taxon>Spermatophyta</taxon>
        <taxon>Magnoliopsida</taxon>
        <taxon>eudicotyledons</taxon>
        <taxon>Gunneridae</taxon>
        <taxon>Pentapetalae</taxon>
        <taxon>rosids</taxon>
        <taxon>fabids</taxon>
        <taxon>Malpighiales</taxon>
        <taxon>Rhizophoraceae</taxon>
        <taxon>Rhizophora</taxon>
    </lineage>
</organism>
<dbReference type="AlphaFoldDB" id="A0A2P2NPP2"/>
<name>A0A2P2NPP2_RHIMU</name>
<sequence length="31" mass="3799">MSFYYFRSMLKSCFMFVWFSKMAKILTCSIT</sequence>
<accession>A0A2P2NPP2</accession>
<proteinExistence type="predicted"/>